<dbReference type="Gene3D" id="2.40.160.20">
    <property type="match status" value="1"/>
</dbReference>
<dbReference type="SUPFAM" id="SSF56925">
    <property type="entry name" value="OMPA-like"/>
    <property type="match status" value="1"/>
</dbReference>
<evidence type="ECO:0000313" key="4">
    <source>
        <dbReference type="Proteomes" id="UP000271937"/>
    </source>
</evidence>
<dbReference type="AlphaFoldDB" id="A0A3P3W886"/>
<dbReference type="Pfam" id="PF13568">
    <property type="entry name" value="OMP_b-brl_2"/>
    <property type="match status" value="1"/>
</dbReference>
<name>A0A3P3W886_9FLAO</name>
<dbReference type="RefSeq" id="WP_125012615.1">
    <property type="nucleotide sequence ID" value="NZ_RQVR01000008.1"/>
</dbReference>
<feature type="domain" description="Outer membrane protein beta-barrel" evidence="2">
    <location>
        <begin position="20"/>
        <end position="186"/>
    </location>
</feature>
<evidence type="ECO:0000259" key="2">
    <source>
        <dbReference type="Pfam" id="PF13568"/>
    </source>
</evidence>
<comment type="caution">
    <text evidence="3">The sequence shown here is derived from an EMBL/GenBank/DDBJ whole genome shotgun (WGS) entry which is preliminary data.</text>
</comment>
<feature type="chain" id="PRO_5017998845" evidence="1">
    <location>
        <begin position="21"/>
        <end position="210"/>
    </location>
</feature>
<dbReference type="EMBL" id="RQVR01000008">
    <property type="protein sequence ID" value="RRJ91381.1"/>
    <property type="molecule type" value="Genomic_DNA"/>
</dbReference>
<sequence>MKKVAIVAVCVLGFIFSGKAQEKGKIEFGGGTGLNYSNIRDSYGSSDGKVSFNVSASADYYFSDRWSVRAKLIYDRKGYDNAFYGIYDQDTGITNIKTTSVDLNYFTIPIETEWHFGRKRNWYMHLGPYAGFLINSKAKDLDIDTTEDFKNTDFGVAFGIGVKFPISDKLKLYVEYDEQMGFSEIFENSNNSSFFNTRLSLNVGVNFLLN</sequence>
<dbReference type="Proteomes" id="UP000271937">
    <property type="component" value="Unassembled WGS sequence"/>
</dbReference>
<organism evidence="3 4">
    <name type="scientific">Flavobacterium macacae</name>
    <dbReference type="NCBI Taxonomy" id="2488993"/>
    <lineage>
        <taxon>Bacteria</taxon>
        <taxon>Pseudomonadati</taxon>
        <taxon>Bacteroidota</taxon>
        <taxon>Flavobacteriia</taxon>
        <taxon>Flavobacteriales</taxon>
        <taxon>Flavobacteriaceae</taxon>
        <taxon>Flavobacterium</taxon>
    </lineage>
</organism>
<feature type="signal peptide" evidence="1">
    <location>
        <begin position="1"/>
        <end position="20"/>
    </location>
</feature>
<accession>A0A3P3W886</accession>
<keyword evidence="1" id="KW-0732">Signal</keyword>
<dbReference type="InterPro" id="IPR011250">
    <property type="entry name" value="OMP/PagP_B-barrel"/>
</dbReference>
<reference evidence="3 4" key="1">
    <citation type="submission" date="2018-11" db="EMBL/GenBank/DDBJ databases">
        <title>Flavobacterium sp. nov., YIM 102600 draft genome.</title>
        <authorList>
            <person name="Li G."/>
            <person name="Jiang Y."/>
        </authorList>
    </citation>
    <scope>NUCLEOTIDE SEQUENCE [LARGE SCALE GENOMIC DNA]</scope>
    <source>
        <strain evidence="3 4">YIM 102600</strain>
    </source>
</reference>
<dbReference type="OrthoDB" id="947434at2"/>
<evidence type="ECO:0000313" key="3">
    <source>
        <dbReference type="EMBL" id="RRJ91381.1"/>
    </source>
</evidence>
<evidence type="ECO:0000256" key="1">
    <source>
        <dbReference type="SAM" id="SignalP"/>
    </source>
</evidence>
<proteinExistence type="predicted"/>
<gene>
    <name evidence="3" type="ORF">EG849_08280</name>
</gene>
<dbReference type="InterPro" id="IPR025665">
    <property type="entry name" value="Beta-barrel_OMP_2"/>
</dbReference>
<keyword evidence="4" id="KW-1185">Reference proteome</keyword>
<protein>
    <submittedName>
        <fullName evidence="3">PorT family protein</fullName>
    </submittedName>
</protein>